<gene>
    <name evidence="3" type="ORF">KDK_02940</name>
</gene>
<evidence type="ECO:0000259" key="2">
    <source>
        <dbReference type="Pfam" id="PF02517"/>
    </source>
</evidence>
<reference evidence="4" key="1">
    <citation type="submission" date="2018-12" db="EMBL/GenBank/DDBJ databases">
        <title>Tengunoibacter tsumagoiensis gen. nov., sp. nov., Dictyobacter kobayashii sp. nov., D. alpinus sp. nov., and D. joshuensis sp. nov. and description of Dictyobacteraceae fam. nov. within the order Ktedonobacterales isolated from Tengu-no-mugimeshi.</title>
        <authorList>
            <person name="Wang C.M."/>
            <person name="Zheng Y."/>
            <person name="Sakai Y."/>
            <person name="Toyoda A."/>
            <person name="Minakuchi Y."/>
            <person name="Abe K."/>
            <person name="Yokota A."/>
            <person name="Yabe S."/>
        </authorList>
    </citation>
    <scope>NUCLEOTIDE SEQUENCE [LARGE SCALE GENOMIC DNA]</scope>
    <source>
        <strain evidence="4">Uno11</strain>
    </source>
</reference>
<feature type="transmembrane region" description="Helical" evidence="1">
    <location>
        <begin position="71"/>
        <end position="92"/>
    </location>
</feature>
<accession>A0A402ABL9</accession>
<dbReference type="OrthoDB" id="193898at2"/>
<dbReference type="Proteomes" id="UP000287188">
    <property type="component" value="Unassembled WGS sequence"/>
</dbReference>
<protein>
    <recommendedName>
        <fullName evidence="2">CAAX prenyl protease 2/Lysostaphin resistance protein A-like domain-containing protein</fullName>
    </recommendedName>
</protein>
<dbReference type="Pfam" id="PF02517">
    <property type="entry name" value="Rce1-like"/>
    <property type="match status" value="1"/>
</dbReference>
<evidence type="ECO:0000256" key="1">
    <source>
        <dbReference type="SAM" id="Phobius"/>
    </source>
</evidence>
<keyword evidence="1" id="KW-1133">Transmembrane helix</keyword>
<organism evidence="3 4">
    <name type="scientific">Dictyobacter kobayashii</name>
    <dbReference type="NCBI Taxonomy" id="2014872"/>
    <lineage>
        <taxon>Bacteria</taxon>
        <taxon>Bacillati</taxon>
        <taxon>Chloroflexota</taxon>
        <taxon>Ktedonobacteria</taxon>
        <taxon>Ktedonobacterales</taxon>
        <taxon>Dictyobacteraceae</taxon>
        <taxon>Dictyobacter</taxon>
    </lineage>
</organism>
<dbReference type="InterPro" id="IPR052710">
    <property type="entry name" value="CAAX_protease"/>
</dbReference>
<feature type="transmembrane region" description="Helical" evidence="1">
    <location>
        <begin position="104"/>
        <end position="128"/>
    </location>
</feature>
<dbReference type="GO" id="GO:0080120">
    <property type="term" value="P:CAAX-box protein maturation"/>
    <property type="evidence" value="ECO:0007669"/>
    <property type="project" value="UniProtKB-ARBA"/>
</dbReference>
<dbReference type="AlphaFoldDB" id="A0A402ABL9"/>
<keyword evidence="1" id="KW-0812">Transmembrane</keyword>
<sequence>MQDLTAEPHEPQPGRNMVVEKNSALNRFFQQRPLLATILLLVLFIVATRIFSYLLQYIIKDWHLSFVVKNIIGECFYAVLVIIPLSLLGWWAQAGFTRGIQRKHIPLLIAPFIIIALPSLLGLSATAAKSSTQLIILSLIASLLVGFTEEGFFRGLLLRSALPLGIWPSVLISSLLFALLHLSNVLAGFTWNYVIGQALFAFGLGVLFSALRLRTGSIWPGILLHAAKDFPGLILLTINPRQVLSIPLNVALLGSGSTVLFYSSMPLSFCAPVR</sequence>
<evidence type="ECO:0000313" key="4">
    <source>
        <dbReference type="Proteomes" id="UP000287188"/>
    </source>
</evidence>
<feature type="transmembrane region" description="Helical" evidence="1">
    <location>
        <begin position="34"/>
        <end position="59"/>
    </location>
</feature>
<dbReference type="PANTHER" id="PTHR36435:SF1">
    <property type="entry name" value="CAAX AMINO TERMINAL PROTEASE FAMILY PROTEIN"/>
    <property type="match status" value="1"/>
</dbReference>
<keyword evidence="1" id="KW-0472">Membrane</keyword>
<proteinExistence type="predicted"/>
<feature type="transmembrane region" description="Helical" evidence="1">
    <location>
        <begin position="134"/>
        <end position="152"/>
    </location>
</feature>
<dbReference type="InterPro" id="IPR003675">
    <property type="entry name" value="Rce1/LyrA-like_dom"/>
</dbReference>
<name>A0A402ABL9_9CHLR</name>
<feature type="domain" description="CAAX prenyl protease 2/Lysostaphin resistance protein A-like" evidence="2">
    <location>
        <begin position="133"/>
        <end position="229"/>
    </location>
</feature>
<dbReference type="EMBL" id="BIFS01000001">
    <property type="protein sequence ID" value="GCE16494.1"/>
    <property type="molecule type" value="Genomic_DNA"/>
</dbReference>
<dbReference type="GO" id="GO:0004175">
    <property type="term" value="F:endopeptidase activity"/>
    <property type="evidence" value="ECO:0007669"/>
    <property type="project" value="UniProtKB-ARBA"/>
</dbReference>
<dbReference type="PANTHER" id="PTHR36435">
    <property type="entry name" value="SLR1288 PROTEIN"/>
    <property type="match status" value="1"/>
</dbReference>
<feature type="transmembrane region" description="Helical" evidence="1">
    <location>
        <begin position="189"/>
        <end position="211"/>
    </location>
</feature>
<comment type="caution">
    <text evidence="3">The sequence shown here is derived from an EMBL/GenBank/DDBJ whole genome shotgun (WGS) entry which is preliminary data.</text>
</comment>
<dbReference type="RefSeq" id="WP_126548384.1">
    <property type="nucleotide sequence ID" value="NZ_BIFS01000001.1"/>
</dbReference>
<feature type="transmembrane region" description="Helical" evidence="1">
    <location>
        <begin position="164"/>
        <end position="183"/>
    </location>
</feature>
<evidence type="ECO:0000313" key="3">
    <source>
        <dbReference type="EMBL" id="GCE16494.1"/>
    </source>
</evidence>
<keyword evidence="4" id="KW-1185">Reference proteome</keyword>